<dbReference type="SUPFAM" id="SSF50249">
    <property type="entry name" value="Nucleic acid-binding proteins"/>
    <property type="match status" value="1"/>
</dbReference>
<dbReference type="EMBL" id="JAOTJC010000006">
    <property type="protein sequence ID" value="MCU7553768.1"/>
    <property type="molecule type" value="Genomic_DNA"/>
</dbReference>
<name>A0ABT2VMS0_9ALTE</name>
<dbReference type="RefSeq" id="WP_262992473.1">
    <property type="nucleotide sequence ID" value="NZ_JAOTJC010000006.1"/>
</dbReference>
<proteinExistence type="predicted"/>
<gene>
    <name evidence="4" type="ORF">OCL06_04040</name>
</gene>
<comment type="caution">
    <text evidence="4">The sequence shown here is derived from an EMBL/GenBank/DDBJ whole genome shotgun (WGS) entry which is preliminary data.</text>
</comment>
<dbReference type="Pfam" id="PF00313">
    <property type="entry name" value="CSD"/>
    <property type="match status" value="1"/>
</dbReference>
<dbReference type="Gene3D" id="2.40.50.140">
    <property type="entry name" value="Nucleic acid-binding proteins"/>
    <property type="match status" value="1"/>
</dbReference>
<evidence type="ECO:0000313" key="4">
    <source>
        <dbReference type="EMBL" id="MCU7553768.1"/>
    </source>
</evidence>
<accession>A0ABT2VMS0</accession>
<organism evidence="4 5">
    <name type="scientific">Alteromonas salexigens</name>
    <dbReference type="NCBI Taxonomy" id="2982530"/>
    <lineage>
        <taxon>Bacteria</taxon>
        <taxon>Pseudomonadati</taxon>
        <taxon>Pseudomonadota</taxon>
        <taxon>Gammaproteobacteria</taxon>
        <taxon>Alteromonadales</taxon>
        <taxon>Alteromonadaceae</taxon>
        <taxon>Alteromonas/Salinimonas group</taxon>
        <taxon>Alteromonas</taxon>
    </lineage>
</organism>
<feature type="non-terminal residue" evidence="4">
    <location>
        <position position="210"/>
    </location>
</feature>
<dbReference type="InterPro" id="IPR002059">
    <property type="entry name" value="CSP_DNA-bd"/>
</dbReference>
<dbReference type="InterPro" id="IPR010718">
    <property type="entry name" value="DUF1294"/>
</dbReference>
<dbReference type="Proteomes" id="UP001209257">
    <property type="component" value="Unassembled WGS sequence"/>
</dbReference>
<dbReference type="InterPro" id="IPR011129">
    <property type="entry name" value="CSD"/>
</dbReference>
<reference evidence="5" key="1">
    <citation type="submission" date="2023-07" db="EMBL/GenBank/DDBJ databases">
        <title>Study on multiphase classification of strain Alteromonas salexigens isolated from the Yellow Sea.</title>
        <authorList>
            <person name="Sun L."/>
        </authorList>
    </citation>
    <scope>NUCLEOTIDE SEQUENCE [LARGE SCALE GENOMIC DNA]</scope>
    <source>
        <strain evidence="5">ASW11-19</strain>
    </source>
</reference>
<feature type="domain" description="CSD" evidence="3">
    <location>
        <begin position="21"/>
        <end position="86"/>
    </location>
</feature>
<dbReference type="Pfam" id="PF06961">
    <property type="entry name" value="DUF1294"/>
    <property type="match status" value="1"/>
</dbReference>
<dbReference type="PANTHER" id="PTHR12962:SF1">
    <property type="entry name" value="COLD SHOCK DOMAIN-CONTAINING PROTEIN CG9705"/>
    <property type="match status" value="1"/>
</dbReference>
<dbReference type="CDD" id="cd04458">
    <property type="entry name" value="CSP_CDS"/>
    <property type="match status" value="1"/>
</dbReference>
<dbReference type="InterPro" id="IPR012340">
    <property type="entry name" value="NA-bd_OB-fold"/>
</dbReference>
<feature type="transmembrane region" description="Helical" evidence="2">
    <location>
        <begin position="127"/>
        <end position="145"/>
    </location>
</feature>
<sequence length="210" mass="23485">MAAHGIEKILFRKSVRGSAMKYQGKLHTWNDEKGYGFVAPNGGGKTAFVHIKAFKRPPRRPVEGDIIVYEPQPQATGKLTATNIRYAREPGRVTPQQARSVTLPAVLTVNVASVLLLSVSLHKVPDPLLYVYLAASLLAFMMYGYDKSAAKAGRRRTPENHLHLLSLLGGWPGGLLAQKVFRHKSDLSPKNNTMTLMRFPINWRQWRSQN</sequence>
<evidence type="ECO:0000256" key="1">
    <source>
        <dbReference type="ARBA" id="ARBA00022553"/>
    </source>
</evidence>
<keyword evidence="2" id="KW-1133">Transmembrane helix</keyword>
<keyword evidence="5" id="KW-1185">Reference proteome</keyword>
<keyword evidence="1" id="KW-0597">Phosphoprotein</keyword>
<keyword evidence="2" id="KW-0472">Membrane</keyword>
<dbReference type="SMART" id="SM00357">
    <property type="entry name" value="CSP"/>
    <property type="match status" value="1"/>
</dbReference>
<dbReference type="InterPro" id="IPR052069">
    <property type="entry name" value="Ca-reg_mRNA-binding_domain"/>
</dbReference>
<dbReference type="PANTHER" id="PTHR12962">
    <property type="entry name" value="CALCIUM-REGULATED HEAT STABLE PROTEIN CRHSP-24-RELATED"/>
    <property type="match status" value="1"/>
</dbReference>
<dbReference type="PROSITE" id="PS51857">
    <property type="entry name" value="CSD_2"/>
    <property type="match status" value="1"/>
</dbReference>
<evidence type="ECO:0000259" key="3">
    <source>
        <dbReference type="PROSITE" id="PS51857"/>
    </source>
</evidence>
<evidence type="ECO:0000256" key="2">
    <source>
        <dbReference type="SAM" id="Phobius"/>
    </source>
</evidence>
<protein>
    <submittedName>
        <fullName evidence="4">Cold shock and DUF1294 domain-containing protein</fullName>
    </submittedName>
</protein>
<feature type="transmembrane region" description="Helical" evidence="2">
    <location>
        <begin position="101"/>
        <end position="121"/>
    </location>
</feature>
<evidence type="ECO:0000313" key="5">
    <source>
        <dbReference type="Proteomes" id="UP001209257"/>
    </source>
</evidence>
<keyword evidence="2" id="KW-0812">Transmembrane</keyword>